<dbReference type="Proteomes" id="UP000037923">
    <property type="component" value="Unassembled WGS sequence"/>
</dbReference>
<evidence type="ECO:0000256" key="1">
    <source>
        <dbReference type="SAM" id="MobiDB-lite"/>
    </source>
</evidence>
<dbReference type="RefSeq" id="XP_015659326.1">
    <property type="nucleotide sequence ID" value="XM_015801925.1"/>
</dbReference>
<dbReference type="EMBL" id="LGTL01000007">
    <property type="protein sequence ID" value="KPA80889.1"/>
    <property type="molecule type" value="Genomic_DNA"/>
</dbReference>
<dbReference type="RefSeq" id="XP_015659327.1">
    <property type="nucleotide sequence ID" value="XM_015801926.1"/>
</dbReference>
<dbReference type="InterPro" id="IPR001611">
    <property type="entry name" value="Leu-rich_rpt"/>
</dbReference>
<keyword evidence="3" id="KW-1185">Reference proteome</keyword>
<feature type="region of interest" description="Disordered" evidence="1">
    <location>
        <begin position="1"/>
        <end position="54"/>
    </location>
</feature>
<dbReference type="GeneID" id="26904587"/>
<dbReference type="Pfam" id="PF13516">
    <property type="entry name" value="LRR_6"/>
    <property type="match status" value="1"/>
</dbReference>
<dbReference type="OMA" id="AHHLCAD"/>
<gene>
    <name evidence="2" type="ORF">ABB37_04296</name>
</gene>
<dbReference type="AlphaFoldDB" id="A0A0N0DVU5"/>
<proteinExistence type="predicted"/>
<evidence type="ECO:0000313" key="3">
    <source>
        <dbReference type="Proteomes" id="UP000037923"/>
    </source>
</evidence>
<dbReference type="VEuPathDB" id="TriTrypDB:LpyrH10_07_1030"/>
<protein>
    <submittedName>
        <fullName evidence="2">Uncharacterized protein</fullName>
    </submittedName>
</protein>
<comment type="caution">
    <text evidence="2">The sequence shown here is derived from an EMBL/GenBank/DDBJ whole genome shotgun (WGS) entry which is preliminary data.</text>
</comment>
<accession>A0A0N0DVU5</accession>
<organism evidence="2 3">
    <name type="scientific">Leptomonas pyrrhocoris</name>
    <name type="common">Firebug parasite</name>
    <dbReference type="NCBI Taxonomy" id="157538"/>
    <lineage>
        <taxon>Eukaryota</taxon>
        <taxon>Discoba</taxon>
        <taxon>Euglenozoa</taxon>
        <taxon>Kinetoplastea</taxon>
        <taxon>Metakinetoplastina</taxon>
        <taxon>Trypanosomatida</taxon>
        <taxon>Trypanosomatidae</taxon>
        <taxon>Leishmaniinae</taxon>
        <taxon>Leptomonas</taxon>
    </lineage>
</organism>
<dbReference type="InterPro" id="IPR032675">
    <property type="entry name" value="LRR_dom_sf"/>
</dbReference>
<sequence length="336" mass="36745">MEHQRRSSGGLLLKINGTQLQSAVAKQRKRRRAESNTDAGLHGDAARDGDDDENRDWPTVVLAAFEAVLCGLENQQDSARSSNTATEQTPFPLSALKSLSGIELRHCELQARHIDADAEAAASLTPILLSPSRLWSRPVAPSSPAPLGNSLTTLDLECNLLGDDGVERLCAHLLPRLPHLQRLLLASNRITTAGFLALLRAVSLSTPSHPALALEVLGLTNNAVGGAREDDNNGVKDGDKDVFAAWSAAVQAFARCTAQTLRRVHLNHASLTTREAAVLIDTILQHTCAEGDVAVFEFLYLRENKRVSKEEVMQRLHEMTRDAKILHEFIEKRVSW</sequence>
<dbReference type="EMBL" id="LGTL01000007">
    <property type="protein sequence ID" value="KPA80888.1"/>
    <property type="molecule type" value="Genomic_DNA"/>
</dbReference>
<dbReference type="SUPFAM" id="SSF52047">
    <property type="entry name" value="RNI-like"/>
    <property type="match status" value="1"/>
</dbReference>
<reference evidence="2 3" key="1">
    <citation type="submission" date="2015-07" db="EMBL/GenBank/DDBJ databases">
        <title>High-quality genome of monoxenous trypanosomatid Leptomonas pyrrhocoris.</title>
        <authorList>
            <person name="Flegontov P."/>
            <person name="Butenko A."/>
            <person name="Firsov S."/>
            <person name="Vlcek C."/>
            <person name="Logacheva M.D."/>
            <person name="Field M."/>
            <person name="Filatov D."/>
            <person name="Flegontova O."/>
            <person name="Gerasimov E."/>
            <person name="Jackson A.P."/>
            <person name="Kelly S."/>
            <person name="Opperdoes F."/>
            <person name="O'Reilly A."/>
            <person name="Votypka J."/>
            <person name="Yurchenko V."/>
            <person name="Lukes J."/>
        </authorList>
    </citation>
    <scope>NUCLEOTIDE SEQUENCE [LARGE SCALE GENOMIC DNA]</scope>
    <source>
        <strain evidence="2">H10</strain>
    </source>
</reference>
<dbReference type="SMART" id="SM00368">
    <property type="entry name" value="LRR_RI"/>
    <property type="match status" value="2"/>
</dbReference>
<dbReference type="Gene3D" id="3.80.10.10">
    <property type="entry name" value="Ribonuclease Inhibitor"/>
    <property type="match status" value="1"/>
</dbReference>
<name>A0A0N0DVU5_LEPPY</name>
<dbReference type="OrthoDB" id="120976at2759"/>
<dbReference type="RefSeq" id="XP_015659328.1">
    <property type="nucleotide sequence ID" value="XM_015801927.1"/>
</dbReference>
<dbReference type="EMBL" id="LGTL01000007">
    <property type="protein sequence ID" value="KPA80887.1"/>
    <property type="molecule type" value="Genomic_DNA"/>
</dbReference>
<evidence type="ECO:0000313" key="2">
    <source>
        <dbReference type="EMBL" id="KPA80888.1"/>
    </source>
</evidence>